<dbReference type="InterPro" id="IPR037185">
    <property type="entry name" value="EmrE-like"/>
</dbReference>
<feature type="transmembrane region" description="Helical" evidence="1">
    <location>
        <begin position="235"/>
        <end position="256"/>
    </location>
</feature>
<evidence type="ECO:0000313" key="4">
    <source>
        <dbReference type="Proteomes" id="UP000028878"/>
    </source>
</evidence>
<dbReference type="AlphaFoldDB" id="A0A1L1PAR4"/>
<reference evidence="4" key="2">
    <citation type="submission" date="2014-11" db="EMBL/GenBank/DDBJ databases">
        <title>Draft genome sequence of Hydrogenophaga intermedia S1.</title>
        <authorList>
            <person name="Gan H.M."/>
            <person name="Chew T.H."/>
            <person name="Stolz A."/>
        </authorList>
    </citation>
    <scope>NUCLEOTIDE SEQUENCE [LARGE SCALE GENOMIC DNA]</scope>
    <source>
        <strain evidence="4">S1</strain>
    </source>
</reference>
<dbReference type="RefSeq" id="WP_009517174.1">
    <property type="nucleotide sequence ID" value="NZ_CCAE010000008.1"/>
</dbReference>
<sequence>MSSNRRSILLMLVFVGLWAAIEIIAWQVLQRYSPYQVVWTRYAVHLLLMLLVFGWREPAALVRTRRPVFHLARSMLMLGMPASWVIGMQAGLPGEVVMTVFWISPLLIVVLGRLFLRDEAPLSIWAATLVALAGSLLVHTVGPLPAPMMLAYPLAMALCFSAYVVMTRALRGEDMRANLFYTALGVFLALTPALPGLWVTPNAHDLVVMVAVGVLGYFALWALDRSTAAAPVSLAAPVAYMQIAFTFALFIGLGMMGHGMSVRRLALGLLLIVGAALYVWISESRLRLRDALATPAPH</sequence>
<feature type="transmembrane region" description="Helical" evidence="1">
    <location>
        <begin position="38"/>
        <end position="56"/>
    </location>
</feature>
<keyword evidence="1" id="KW-1133">Transmembrane helix</keyword>
<feature type="transmembrane region" description="Helical" evidence="1">
    <location>
        <begin position="148"/>
        <end position="166"/>
    </location>
</feature>
<dbReference type="InterPro" id="IPR002204">
    <property type="entry name" value="3-OH-isobutyrate_DH-rel_CS"/>
</dbReference>
<organism evidence="3 4">
    <name type="scientific">Hydrogenophaga intermedia</name>
    <dbReference type="NCBI Taxonomy" id="65786"/>
    <lineage>
        <taxon>Bacteria</taxon>
        <taxon>Pseudomonadati</taxon>
        <taxon>Pseudomonadota</taxon>
        <taxon>Betaproteobacteria</taxon>
        <taxon>Burkholderiales</taxon>
        <taxon>Comamonadaceae</taxon>
        <taxon>Hydrogenophaga</taxon>
    </lineage>
</organism>
<feature type="transmembrane region" description="Helical" evidence="1">
    <location>
        <begin position="7"/>
        <end position="26"/>
    </location>
</feature>
<evidence type="ECO:0000259" key="2">
    <source>
        <dbReference type="Pfam" id="PF00892"/>
    </source>
</evidence>
<dbReference type="PROSITE" id="PS00895">
    <property type="entry name" value="3_HYDROXYISOBUT_DH"/>
    <property type="match status" value="1"/>
</dbReference>
<gene>
    <name evidence="3" type="ORF">BN948_01531</name>
</gene>
<reference evidence="4" key="1">
    <citation type="submission" date="2014-02" db="EMBL/GenBank/DDBJ databases">
        <authorList>
            <person name="Gan H."/>
        </authorList>
    </citation>
    <scope>NUCLEOTIDE SEQUENCE [LARGE SCALE GENOMIC DNA]</scope>
    <source>
        <strain evidence="4">S1</strain>
    </source>
</reference>
<feature type="domain" description="EamA" evidence="2">
    <location>
        <begin position="7"/>
        <end position="138"/>
    </location>
</feature>
<keyword evidence="4" id="KW-1185">Reference proteome</keyword>
<evidence type="ECO:0000313" key="3">
    <source>
        <dbReference type="EMBL" id="CDN87112.1"/>
    </source>
</evidence>
<dbReference type="SUPFAM" id="SSF103481">
    <property type="entry name" value="Multidrug resistance efflux transporter EmrE"/>
    <property type="match status" value="1"/>
</dbReference>
<feature type="transmembrane region" description="Helical" evidence="1">
    <location>
        <begin position="178"/>
        <end position="200"/>
    </location>
</feature>
<dbReference type="InterPro" id="IPR000620">
    <property type="entry name" value="EamA_dom"/>
</dbReference>
<feature type="transmembrane region" description="Helical" evidence="1">
    <location>
        <begin position="206"/>
        <end position="223"/>
    </location>
</feature>
<dbReference type="PANTHER" id="PTHR22911">
    <property type="entry name" value="ACYL-MALONYL CONDENSING ENZYME-RELATED"/>
    <property type="match status" value="1"/>
</dbReference>
<feature type="transmembrane region" description="Helical" evidence="1">
    <location>
        <begin position="96"/>
        <end position="116"/>
    </location>
</feature>
<feature type="transmembrane region" description="Helical" evidence="1">
    <location>
        <begin position="262"/>
        <end position="281"/>
    </location>
</feature>
<dbReference type="Pfam" id="PF00892">
    <property type="entry name" value="EamA"/>
    <property type="match status" value="1"/>
</dbReference>
<keyword evidence="1" id="KW-0812">Transmembrane</keyword>
<dbReference type="EMBL" id="CCAE010000008">
    <property type="protein sequence ID" value="CDN87112.1"/>
    <property type="molecule type" value="Genomic_DNA"/>
</dbReference>
<proteinExistence type="predicted"/>
<dbReference type="GO" id="GO:0016020">
    <property type="term" value="C:membrane"/>
    <property type="evidence" value="ECO:0007669"/>
    <property type="project" value="InterPro"/>
</dbReference>
<dbReference type="GO" id="GO:0016491">
    <property type="term" value="F:oxidoreductase activity"/>
    <property type="evidence" value="ECO:0007669"/>
    <property type="project" value="InterPro"/>
</dbReference>
<accession>A0A1L1PAR4</accession>
<feature type="transmembrane region" description="Helical" evidence="1">
    <location>
        <begin position="123"/>
        <end position="142"/>
    </location>
</feature>
<name>A0A1L1PAR4_HYDIT</name>
<feature type="transmembrane region" description="Helical" evidence="1">
    <location>
        <begin position="68"/>
        <end position="90"/>
    </location>
</feature>
<evidence type="ECO:0000256" key="1">
    <source>
        <dbReference type="SAM" id="Phobius"/>
    </source>
</evidence>
<dbReference type="Proteomes" id="UP000028878">
    <property type="component" value="Unassembled WGS sequence"/>
</dbReference>
<protein>
    <recommendedName>
        <fullName evidence="2">EamA domain-containing protein</fullName>
    </recommendedName>
</protein>
<dbReference type="PANTHER" id="PTHR22911:SF103">
    <property type="entry name" value="BLR2811 PROTEIN"/>
    <property type="match status" value="1"/>
</dbReference>
<keyword evidence="1" id="KW-0472">Membrane</keyword>